<sequence length="113" mass="12927">MLRTIPVALLLLKGQSPPRKGCKLKPHRHSKNMSAEGKMPMQFRHPHNPTLRPNVKQCRVVCQVLSACGKLQGKDTFPNRTCKRCENAEQRQQHRQCTQTDDTFPRSRSTASH</sequence>
<evidence type="ECO:0000313" key="2">
    <source>
        <dbReference type="EMBL" id="CAE0812956.1"/>
    </source>
</evidence>
<protein>
    <submittedName>
        <fullName evidence="2">Uncharacterized protein</fullName>
    </submittedName>
</protein>
<proteinExistence type="predicted"/>
<feature type="compositionally biased region" description="Polar residues" evidence="1">
    <location>
        <begin position="95"/>
        <end position="113"/>
    </location>
</feature>
<name>A0A7S4FSI9_9EUGL</name>
<feature type="compositionally biased region" description="Basic residues" evidence="1">
    <location>
        <begin position="20"/>
        <end position="31"/>
    </location>
</feature>
<dbReference type="EMBL" id="HBJA01068524">
    <property type="protein sequence ID" value="CAE0812956.1"/>
    <property type="molecule type" value="Transcribed_RNA"/>
</dbReference>
<evidence type="ECO:0000256" key="1">
    <source>
        <dbReference type="SAM" id="MobiDB-lite"/>
    </source>
</evidence>
<dbReference type="AlphaFoldDB" id="A0A7S4FSI9"/>
<feature type="region of interest" description="Disordered" evidence="1">
    <location>
        <begin position="88"/>
        <end position="113"/>
    </location>
</feature>
<reference evidence="2" key="1">
    <citation type="submission" date="2021-01" db="EMBL/GenBank/DDBJ databases">
        <authorList>
            <person name="Corre E."/>
            <person name="Pelletier E."/>
            <person name="Niang G."/>
            <person name="Scheremetjew M."/>
            <person name="Finn R."/>
            <person name="Kale V."/>
            <person name="Holt S."/>
            <person name="Cochrane G."/>
            <person name="Meng A."/>
            <person name="Brown T."/>
            <person name="Cohen L."/>
        </authorList>
    </citation>
    <scope>NUCLEOTIDE SEQUENCE</scope>
    <source>
        <strain evidence="2">CCMP1594</strain>
    </source>
</reference>
<accession>A0A7S4FSI9</accession>
<gene>
    <name evidence="2" type="ORF">EGYM00163_LOCUS24107</name>
</gene>
<feature type="region of interest" description="Disordered" evidence="1">
    <location>
        <begin position="16"/>
        <end position="50"/>
    </location>
</feature>
<organism evidence="2">
    <name type="scientific">Eutreptiella gymnastica</name>
    <dbReference type="NCBI Taxonomy" id="73025"/>
    <lineage>
        <taxon>Eukaryota</taxon>
        <taxon>Discoba</taxon>
        <taxon>Euglenozoa</taxon>
        <taxon>Euglenida</taxon>
        <taxon>Spirocuta</taxon>
        <taxon>Euglenophyceae</taxon>
        <taxon>Eutreptiales</taxon>
        <taxon>Eutreptiaceae</taxon>
        <taxon>Eutreptiella</taxon>
    </lineage>
</organism>